<feature type="transmembrane region" description="Helical" evidence="9">
    <location>
        <begin position="12"/>
        <end position="30"/>
    </location>
</feature>
<dbReference type="GO" id="GO:0050660">
    <property type="term" value="F:flavin adenine dinucleotide binding"/>
    <property type="evidence" value="ECO:0007669"/>
    <property type="project" value="InterPro"/>
</dbReference>
<protein>
    <submittedName>
        <fullName evidence="12">Hemolysins and related proteins containing CBS domains</fullName>
    </submittedName>
</protein>
<dbReference type="PROSITE" id="PS51371">
    <property type="entry name" value="CBS"/>
    <property type="match status" value="1"/>
</dbReference>
<dbReference type="Gene3D" id="3.10.580.10">
    <property type="entry name" value="CBS-domain"/>
    <property type="match status" value="1"/>
</dbReference>
<evidence type="ECO:0000259" key="10">
    <source>
        <dbReference type="PROSITE" id="PS51371"/>
    </source>
</evidence>
<dbReference type="CDD" id="cd04590">
    <property type="entry name" value="CBS_pair_CorC_HlyC_assoc"/>
    <property type="match status" value="1"/>
</dbReference>
<dbReference type="Gene3D" id="3.30.465.10">
    <property type="match status" value="1"/>
</dbReference>
<dbReference type="PROSITE" id="PS51846">
    <property type="entry name" value="CNNM"/>
    <property type="match status" value="1"/>
</dbReference>
<feature type="transmembrane region" description="Helical" evidence="9">
    <location>
        <begin position="50"/>
        <end position="70"/>
    </location>
</feature>
<feature type="transmembrane region" description="Helical" evidence="9">
    <location>
        <begin position="82"/>
        <end position="104"/>
    </location>
</feature>
<dbReference type="EMBL" id="CADCTV010000473">
    <property type="protein sequence ID" value="CAA9333029.1"/>
    <property type="molecule type" value="Genomic_DNA"/>
</dbReference>
<reference evidence="12" key="1">
    <citation type="submission" date="2020-02" db="EMBL/GenBank/DDBJ databases">
        <authorList>
            <person name="Meier V. D."/>
        </authorList>
    </citation>
    <scope>NUCLEOTIDE SEQUENCE</scope>
    <source>
        <strain evidence="12">AVDCRST_MAG89</strain>
    </source>
</reference>
<dbReference type="InterPro" id="IPR046342">
    <property type="entry name" value="CBS_dom_sf"/>
</dbReference>
<gene>
    <name evidence="12" type="ORF">AVDCRST_MAG89-2229</name>
</gene>
<feature type="non-terminal residue" evidence="12">
    <location>
        <position position="1"/>
    </location>
</feature>
<evidence type="ECO:0000256" key="6">
    <source>
        <dbReference type="ARBA" id="ARBA00023136"/>
    </source>
</evidence>
<proteinExistence type="predicted"/>
<evidence type="ECO:0000259" key="11">
    <source>
        <dbReference type="PROSITE" id="PS51846"/>
    </source>
</evidence>
<dbReference type="SMART" id="SM01091">
    <property type="entry name" value="CorC_HlyC"/>
    <property type="match status" value="1"/>
</dbReference>
<dbReference type="SUPFAM" id="SSF54631">
    <property type="entry name" value="CBS-domain pair"/>
    <property type="match status" value="1"/>
</dbReference>
<feature type="domain" description="CNNM transmembrane" evidence="11">
    <location>
        <begin position="1"/>
        <end position="147"/>
    </location>
</feature>
<dbReference type="PANTHER" id="PTHR22777:SF17">
    <property type="entry name" value="UPF0053 PROTEIN SLL0260"/>
    <property type="match status" value="1"/>
</dbReference>
<evidence type="ECO:0000256" key="9">
    <source>
        <dbReference type="SAM" id="Phobius"/>
    </source>
</evidence>
<dbReference type="Pfam" id="PF03471">
    <property type="entry name" value="CorC_HlyC"/>
    <property type="match status" value="1"/>
</dbReference>
<comment type="subcellular location">
    <subcellularLocation>
        <location evidence="1">Membrane</location>
        <topology evidence="1">Multi-pass membrane protein</topology>
    </subcellularLocation>
</comment>
<feature type="domain" description="CBS" evidence="10">
    <location>
        <begin position="230"/>
        <end position="287"/>
    </location>
</feature>
<dbReference type="InterPro" id="IPR016169">
    <property type="entry name" value="FAD-bd_PCMH_sub2"/>
</dbReference>
<evidence type="ECO:0000256" key="1">
    <source>
        <dbReference type="ARBA" id="ARBA00004141"/>
    </source>
</evidence>
<keyword evidence="6 8" id="KW-0472">Membrane</keyword>
<dbReference type="InterPro" id="IPR005170">
    <property type="entry name" value="Transptr-assoc_dom"/>
</dbReference>
<keyword evidence="4 8" id="KW-1133">Transmembrane helix</keyword>
<dbReference type="Pfam" id="PF00571">
    <property type="entry name" value="CBS"/>
    <property type="match status" value="1"/>
</dbReference>
<evidence type="ECO:0000256" key="8">
    <source>
        <dbReference type="PROSITE-ProRule" id="PRU01193"/>
    </source>
</evidence>
<keyword evidence="2 8" id="KW-0812">Transmembrane</keyword>
<organism evidence="12">
    <name type="scientific">uncultured Gemmatimonadota bacterium</name>
    <dbReference type="NCBI Taxonomy" id="203437"/>
    <lineage>
        <taxon>Bacteria</taxon>
        <taxon>Pseudomonadati</taxon>
        <taxon>Gemmatimonadota</taxon>
        <taxon>environmental samples</taxon>
    </lineage>
</organism>
<evidence type="ECO:0000256" key="4">
    <source>
        <dbReference type="ARBA" id="ARBA00022989"/>
    </source>
</evidence>
<accession>A0A6J4LI78</accession>
<keyword evidence="5 7" id="KW-0129">CBS domain</keyword>
<dbReference type="InterPro" id="IPR002550">
    <property type="entry name" value="CNNM"/>
</dbReference>
<evidence type="ECO:0000313" key="12">
    <source>
        <dbReference type="EMBL" id="CAA9333029.1"/>
    </source>
</evidence>
<sequence length="377" mass="40982">EDPSRFLATVQVGITMVGVLAGAFGGALLAAPLAEYFATIPAVAAYSDGLALAIVVIIITYLSLIIGELVPKEIGLGHPERIAGLVAVPMHALSRIAAPLVWVLTFSTRVVLKVLRVRKNTDAAVTDADGAALLEEATETGVIHEAEQDMVERIFWLGDRRVADLHTPRHRVAWVDEADDEPVMRAKMIAQPGDAYLVCRGTLDRVSGAVRVRDLWEQAVRGEPLDISAALQQPLFVPENTRALHMLELFRESPAGVAVVVDEYGGVQGVLTRDDLMEDVAWETAPTDPQVVQRDDGTWLVDAGMSVDDFREAIGLDERREEERGRYRTVGGLIVTRLGRIPRVGEHVDSEGLRLEVVDMDGPRVDKVLVGPAEDAS</sequence>
<evidence type="ECO:0000256" key="7">
    <source>
        <dbReference type="PROSITE-ProRule" id="PRU00703"/>
    </source>
</evidence>
<dbReference type="InterPro" id="IPR036318">
    <property type="entry name" value="FAD-bd_PCMH-like_sf"/>
</dbReference>
<dbReference type="AlphaFoldDB" id="A0A6J4LI78"/>
<evidence type="ECO:0000256" key="5">
    <source>
        <dbReference type="ARBA" id="ARBA00023122"/>
    </source>
</evidence>
<evidence type="ECO:0000256" key="2">
    <source>
        <dbReference type="ARBA" id="ARBA00022692"/>
    </source>
</evidence>
<dbReference type="GO" id="GO:0005886">
    <property type="term" value="C:plasma membrane"/>
    <property type="evidence" value="ECO:0007669"/>
    <property type="project" value="TreeGrafter"/>
</dbReference>
<dbReference type="Pfam" id="PF01595">
    <property type="entry name" value="CNNM"/>
    <property type="match status" value="1"/>
</dbReference>
<keyword evidence="3" id="KW-0677">Repeat</keyword>
<dbReference type="InterPro" id="IPR000644">
    <property type="entry name" value="CBS_dom"/>
</dbReference>
<dbReference type="InterPro" id="IPR044751">
    <property type="entry name" value="Ion_transp-like_CBS"/>
</dbReference>
<evidence type="ECO:0000256" key="3">
    <source>
        <dbReference type="ARBA" id="ARBA00022737"/>
    </source>
</evidence>
<dbReference type="PANTHER" id="PTHR22777">
    <property type="entry name" value="HEMOLYSIN-RELATED"/>
    <property type="match status" value="1"/>
</dbReference>
<name>A0A6J4LI78_9BACT</name>
<dbReference type="SUPFAM" id="SSF56176">
    <property type="entry name" value="FAD-binding/transporter-associated domain-like"/>
    <property type="match status" value="1"/>
</dbReference>